<name>A0A0D2DKI0_9EURO</name>
<dbReference type="HOGENOM" id="CLU_1627056_0_0_1"/>
<organism evidence="1 2">
    <name type="scientific">Exophiala oligosperma</name>
    <dbReference type="NCBI Taxonomy" id="215243"/>
    <lineage>
        <taxon>Eukaryota</taxon>
        <taxon>Fungi</taxon>
        <taxon>Dikarya</taxon>
        <taxon>Ascomycota</taxon>
        <taxon>Pezizomycotina</taxon>
        <taxon>Eurotiomycetes</taxon>
        <taxon>Chaetothyriomycetidae</taxon>
        <taxon>Chaetothyriales</taxon>
        <taxon>Herpotrichiellaceae</taxon>
        <taxon>Exophiala</taxon>
    </lineage>
</organism>
<reference evidence="1 2" key="1">
    <citation type="submission" date="2015-01" db="EMBL/GenBank/DDBJ databases">
        <title>The Genome Sequence of Exophiala oligosperma CBS72588.</title>
        <authorList>
            <consortium name="The Broad Institute Genomics Platform"/>
            <person name="Cuomo C."/>
            <person name="de Hoog S."/>
            <person name="Gorbushina A."/>
            <person name="Stielow B."/>
            <person name="Teixiera M."/>
            <person name="Abouelleil A."/>
            <person name="Chapman S.B."/>
            <person name="Priest M."/>
            <person name="Young S.K."/>
            <person name="Wortman J."/>
            <person name="Nusbaum C."/>
            <person name="Birren B."/>
        </authorList>
    </citation>
    <scope>NUCLEOTIDE SEQUENCE [LARGE SCALE GENOMIC DNA]</scope>
    <source>
        <strain evidence="1 2">CBS 72588</strain>
    </source>
</reference>
<dbReference type="RefSeq" id="XP_016263126.1">
    <property type="nucleotide sequence ID" value="XM_016407522.1"/>
</dbReference>
<evidence type="ECO:0000313" key="2">
    <source>
        <dbReference type="Proteomes" id="UP000053342"/>
    </source>
</evidence>
<sequence>MVHGQQTRISSLGGSSPPISSKLVLWRQAKEGYIWNPAPAFFLKKALVAAILINNIVRDTGHANDEPFSHARSVRPFAKSVGTRSLNPTLLGGGKPTLISTVKSILLVNSDVNKRRDESILGQEDEVWVLFSAGESGCDMVIKTTAGHSDVDEGRAHCAMQCD</sequence>
<dbReference type="AlphaFoldDB" id="A0A0D2DKI0"/>
<evidence type="ECO:0000313" key="1">
    <source>
        <dbReference type="EMBL" id="KIW42910.1"/>
    </source>
</evidence>
<dbReference type="GeneID" id="27358486"/>
<dbReference type="EMBL" id="KN847336">
    <property type="protein sequence ID" value="KIW42910.1"/>
    <property type="molecule type" value="Genomic_DNA"/>
</dbReference>
<dbReference type="VEuPathDB" id="FungiDB:PV06_06412"/>
<protein>
    <submittedName>
        <fullName evidence="1">Uncharacterized protein</fullName>
    </submittedName>
</protein>
<proteinExistence type="predicted"/>
<accession>A0A0D2DKI0</accession>
<gene>
    <name evidence="1" type="ORF">PV06_06412</name>
</gene>
<dbReference type="Proteomes" id="UP000053342">
    <property type="component" value="Unassembled WGS sequence"/>
</dbReference>
<keyword evidence="2" id="KW-1185">Reference proteome</keyword>